<keyword evidence="9" id="KW-1185">Reference proteome</keyword>
<dbReference type="InterPro" id="IPR001075">
    <property type="entry name" value="NIF_FeS_clus_asmbl_NifU_C"/>
</dbReference>
<dbReference type="PANTHER" id="PTHR11178">
    <property type="entry name" value="IRON-SULFUR CLUSTER SCAFFOLD PROTEIN NFU-RELATED"/>
    <property type="match status" value="1"/>
</dbReference>
<keyword evidence="4" id="KW-0408">Iron</keyword>
<evidence type="ECO:0000259" key="7">
    <source>
        <dbReference type="PROSITE" id="PS51296"/>
    </source>
</evidence>
<reference evidence="9" key="1">
    <citation type="journal article" date="2011" name="MBio">
        <title>Novel metabolic attributes of the genus Cyanothece, comprising a group of unicellular nitrogen-fixing Cyanobacteria.</title>
        <authorList>
            <person name="Bandyopadhyay A."/>
            <person name="Elvitigala T."/>
            <person name="Welsh E."/>
            <person name="Stockel J."/>
            <person name="Liberton M."/>
            <person name="Min H."/>
            <person name="Sherman L.A."/>
            <person name="Pakrasi H.B."/>
        </authorList>
    </citation>
    <scope>NUCLEOTIDE SEQUENCE [LARGE SCALE GENOMIC DNA]</scope>
    <source>
        <strain evidence="9">PCC 8801</strain>
    </source>
</reference>
<keyword evidence="5" id="KW-0411">Iron-sulfur</keyword>
<dbReference type="Gene3D" id="3.30.300.130">
    <property type="entry name" value="Fe-S cluster assembly (FSCA)"/>
    <property type="match status" value="1"/>
</dbReference>
<dbReference type="GO" id="GO:0005506">
    <property type="term" value="F:iron ion binding"/>
    <property type="evidence" value="ECO:0007669"/>
    <property type="project" value="InterPro"/>
</dbReference>
<keyword evidence="3" id="KW-0479">Metal-binding</keyword>
<evidence type="ECO:0000256" key="1">
    <source>
        <dbReference type="ARBA" id="ARBA00006420"/>
    </source>
</evidence>
<dbReference type="eggNOG" id="COG0694">
    <property type="taxonomic scope" value="Bacteria"/>
</dbReference>
<sequence length="289" mass="32013">MSQASSISKKAQTLETLVQEISRYEAIIAGWDHNQQVVVERLKEAVEELHKEGLTRLIRSVKQESMDALRHAVDDEIVYGLLRYHQLIKPPTPTLEERIQQALETVRPGLKSHHGDVELVAIKFPDTVEVRLIGTCSNCPASTLTMKQGVEQAIKTYCPEITQVVSVNTSVTVNKDGHSQSPFASSQDVGWVALATLDEIPNGGILPLEFEGLKLLLTRKESQVIGYRNSCNHLAMPLDTGEVESGILTCFHHGFKYRLATGECLTSPGMFLEVYPVKLSGERVLVRVA</sequence>
<keyword evidence="2" id="KW-0001">2Fe-2S</keyword>
<dbReference type="InterPro" id="IPR034904">
    <property type="entry name" value="FSCA_dom_sf"/>
</dbReference>
<dbReference type="Proteomes" id="UP000008204">
    <property type="component" value="Chromosome"/>
</dbReference>
<proteinExistence type="inferred from homology"/>
<dbReference type="HOGENOM" id="CLU_085666_0_0_3"/>
<dbReference type="GO" id="GO:0016705">
    <property type="term" value="F:oxidoreductase activity, acting on paired donors, with incorporation or reduction of molecular oxygen"/>
    <property type="evidence" value="ECO:0007669"/>
    <property type="project" value="UniProtKB-ARBA"/>
</dbReference>
<dbReference type="EMBL" id="CP001287">
    <property type="protein sequence ID" value="ACK65316.1"/>
    <property type="molecule type" value="Genomic_DNA"/>
</dbReference>
<gene>
    <name evidence="8" type="ordered locus">PCC8801_1251</name>
</gene>
<dbReference type="PROSITE" id="PS51296">
    <property type="entry name" value="RIESKE"/>
    <property type="match status" value="1"/>
</dbReference>
<dbReference type="InterPro" id="IPR017941">
    <property type="entry name" value="Rieske_2Fe-2S"/>
</dbReference>
<dbReference type="KEGG" id="cyp:PCC8801_1251"/>
<dbReference type="AlphaFoldDB" id="B7K3H4"/>
<evidence type="ECO:0000256" key="2">
    <source>
        <dbReference type="ARBA" id="ARBA00022714"/>
    </source>
</evidence>
<dbReference type="Pfam" id="PF01106">
    <property type="entry name" value="NifU"/>
    <property type="match status" value="1"/>
</dbReference>
<evidence type="ECO:0000256" key="5">
    <source>
        <dbReference type="ARBA" id="ARBA00023014"/>
    </source>
</evidence>
<evidence type="ECO:0000313" key="9">
    <source>
        <dbReference type="Proteomes" id="UP000008204"/>
    </source>
</evidence>
<dbReference type="GO" id="GO:0004497">
    <property type="term" value="F:monooxygenase activity"/>
    <property type="evidence" value="ECO:0007669"/>
    <property type="project" value="UniProtKB-ARBA"/>
</dbReference>
<dbReference type="RefSeq" id="WP_012594590.1">
    <property type="nucleotide sequence ID" value="NC_011726.1"/>
</dbReference>
<dbReference type="eggNOG" id="COG2146">
    <property type="taxonomic scope" value="Bacteria"/>
</dbReference>
<evidence type="ECO:0000256" key="6">
    <source>
        <dbReference type="ARBA" id="ARBA00049958"/>
    </source>
</evidence>
<dbReference type="PANTHER" id="PTHR11178:SF25">
    <property type="entry name" value="NIFU-LIKE PROTEIN 3, CHLOROPLASTIC"/>
    <property type="match status" value="1"/>
</dbReference>
<evidence type="ECO:0000256" key="4">
    <source>
        <dbReference type="ARBA" id="ARBA00023004"/>
    </source>
</evidence>
<dbReference type="CDD" id="cd03467">
    <property type="entry name" value="Rieske"/>
    <property type="match status" value="1"/>
</dbReference>
<dbReference type="OrthoDB" id="9795104at2"/>
<evidence type="ECO:0000313" key="8">
    <source>
        <dbReference type="EMBL" id="ACK65316.1"/>
    </source>
</evidence>
<dbReference type="STRING" id="41431.PCC8801_1251"/>
<dbReference type="InterPro" id="IPR036922">
    <property type="entry name" value="Rieske_2Fe-2S_sf"/>
</dbReference>
<dbReference type="GO" id="GO:0051537">
    <property type="term" value="F:2 iron, 2 sulfur cluster binding"/>
    <property type="evidence" value="ECO:0007669"/>
    <property type="project" value="UniProtKB-KW"/>
</dbReference>
<dbReference type="Pfam" id="PF00355">
    <property type="entry name" value="Rieske"/>
    <property type="match status" value="1"/>
</dbReference>
<dbReference type="Gene3D" id="2.102.10.10">
    <property type="entry name" value="Rieske [2Fe-2S] iron-sulphur domain"/>
    <property type="match status" value="1"/>
</dbReference>
<organism evidence="8 9">
    <name type="scientific">Rippkaea orientalis (strain PCC 8801 / RF-1)</name>
    <name type="common">Cyanothece sp. (strain PCC 8801)</name>
    <dbReference type="NCBI Taxonomy" id="41431"/>
    <lineage>
        <taxon>Bacteria</taxon>
        <taxon>Bacillati</taxon>
        <taxon>Cyanobacteriota</taxon>
        <taxon>Cyanophyceae</taxon>
        <taxon>Oscillatoriophycideae</taxon>
        <taxon>Chroococcales</taxon>
        <taxon>Aphanothecaceae</taxon>
        <taxon>Rippkaea</taxon>
        <taxon>Rippkaea orientalis</taxon>
    </lineage>
</organism>
<dbReference type="SUPFAM" id="SSF50022">
    <property type="entry name" value="ISP domain"/>
    <property type="match status" value="1"/>
</dbReference>
<protein>
    <submittedName>
        <fullName evidence="8">Nitrogen-fixing NifU domain protein</fullName>
    </submittedName>
</protein>
<name>B7K3H4_RIPO1</name>
<dbReference type="SUPFAM" id="SSF117916">
    <property type="entry name" value="Fe-S cluster assembly (FSCA) domain-like"/>
    <property type="match status" value="1"/>
</dbReference>
<comment type="similarity">
    <text evidence="1">Belongs to the NifU family.</text>
</comment>
<feature type="domain" description="Rieske" evidence="7">
    <location>
        <begin position="192"/>
        <end position="286"/>
    </location>
</feature>
<dbReference type="GO" id="GO:0016226">
    <property type="term" value="P:iron-sulfur cluster assembly"/>
    <property type="evidence" value="ECO:0007669"/>
    <property type="project" value="InterPro"/>
</dbReference>
<evidence type="ECO:0000256" key="3">
    <source>
        <dbReference type="ARBA" id="ARBA00022723"/>
    </source>
</evidence>
<comment type="function">
    <text evidence="6">May be involved in the formation or repair of [Fe-S] clusters present in iron-sulfur proteins.</text>
</comment>
<accession>B7K3H4</accession>